<dbReference type="Proteomes" id="UP000664398">
    <property type="component" value="Unassembled WGS sequence"/>
</dbReference>
<feature type="transmembrane region" description="Helical" evidence="1">
    <location>
        <begin position="21"/>
        <end position="37"/>
    </location>
</feature>
<keyword evidence="3" id="KW-0012">Acyltransferase</keyword>
<dbReference type="RefSeq" id="WP_208045030.1">
    <property type="nucleotide sequence ID" value="NZ_JAGDYL010000005.1"/>
</dbReference>
<evidence type="ECO:0000259" key="2">
    <source>
        <dbReference type="Pfam" id="PF01757"/>
    </source>
</evidence>
<dbReference type="Pfam" id="PF01757">
    <property type="entry name" value="Acyl_transf_3"/>
    <property type="match status" value="1"/>
</dbReference>
<keyword evidence="1" id="KW-0812">Transmembrane</keyword>
<protein>
    <submittedName>
        <fullName evidence="3">Acyltransferase family protein</fullName>
    </submittedName>
</protein>
<dbReference type="PANTHER" id="PTHR37312:SF1">
    <property type="entry name" value="MEMBRANE-BOUND ACYLTRANSFERASE YKRP-RELATED"/>
    <property type="match status" value="1"/>
</dbReference>
<proteinExistence type="predicted"/>
<gene>
    <name evidence="3" type="ORF">J4H91_04360</name>
</gene>
<dbReference type="EMBL" id="JAGDYL010000005">
    <property type="protein sequence ID" value="MBO1804551.1"/>
    <property type="molecule type" value="Genomic_DNA"/>
</dbReference>
<sequence>MTATTAAPARQTRPRIALWDNARFALILLVVIGHVVSTVRTDSPLGFGLYAYIYLFHMPAMILLSGMFSRPETTPKAVKSTVQLAVIWLLWEGIWALAHLLTEGKGLGKGFLVSPAWTLWFLVTLVTMRLLLPYIARLRHPLVVSSALALLGGLSPVIGTEFSAARTLTFLPFFVLGWMARDRGWLDGRWFTHPTPVLRGLGWAVLGGVALVFVLEPRFRDFWRIDRWLTWRDDYLRVFERAPIGDWQPEGWLGTAAGGIPIAAALLLIAALMTFALLIVLPRRETSVTPWGSRTLYVYLLHGPIVYGLRATGAVELFNSWGALGMLGLVLVATAITALLSMRWVTVVFRPIIEPPVDWLLRRD</sequence>
<organism evidence="3 4">
    <name type="scientific">Leucobacter ruminantium</name>
    <dbReference type="NCBI Taxonomy" id="1289170"/>
    <lineage>
        <taxon>Bacteria</taxon>
        <taxon>Bacillati</taxon>
        <taxon>Actinomycetota</taxon>
        <taxon>Actinomycetes</taxon>
        <taxon>Micrococcales</taxon>
        <taxon>Microbacteriaceae</taxon>
        <taxon>Leucobacter</taxon>
    </lineage>
</organism>
<feature type="transmembrane region" description="Helical" evidence="1">
    <location>
        <begin position="80"/>
        <end position="97"/>
    </location>
</feature>
<keyword evidence="3" id="KW-0808">Transferase</keyword>
<keyword evidence="1" id="KW-0472">Membrane</keyword>
<keyword evidence="4" id="KW-1185">Reference proteome</keyword>
<keyword evidence="1" id="KW-1133">Transmembrane helix</keyword>
<feature type="transmembrane region" description="Helical" evidence="1">
    <location>
        <begin position="291"/>
        <end position="309"/>
    </location>
</feature>
<dbReference type="InterPro" id="IPR052734">
    <property type="entry name" value="Nod_factor_acetyltransferase"/>
</dbReference>
<evidence type="ECO:0000313" key="4">
    <source>
        <dbReference type="Proteomes" id="UP000664398"/>
    </source>
</evidence>
<reference evidence="3" key="1">
    <citation type="submission" date="2021-03" db="EMBL/GenBank/DDBJ databases">
        <title>Leucobacter chromiisoli sp. nov., isolated from chromium-containing soil of chemical plant.</title>
        <authorList>
            <person name="Xu Z."/>
        </authorList>
    </citation>
    <scope>NUCLEOTIDE SEQUENCE</scope>
    <source>
        <strain evidence="3">A2</strain>
    </source>
</reference>
<feature type="domain" description="Acyltransferase 3" evidence="2">
    <location>
        <begin position="19"/>
        <end position="337"/>
    </location>
</feature>
<comment type="caution">
    <text evidence="3">The sequence shown here is derived from an EMBL/GenBank/DDBJ whole genome shotgun (WGS) entry which is preliminary data.</text>
</comment>
<evidence type="ECO:0000256" key="1">
    <source>
        <dbReference type="SAM" id="Phobius"/>
    </source>
</evidence>
<feature type="transmembrane region" description="Helical" evidence="1">
    <location>
        <begin position="256"/>
        <end position="279"/>
    </location>
</feature>
<evidence type="ECO:0000313" key="3">
    <source>
        <dbReference type="EMBL" id="MBO1804551.1"/>
    </source>
</evidence>
<accession>A0A939LUD4</accession>
<feature type="transmembrane region" description="Helical" evidence="1">
    <location>
        <begin position="49"/>
        <end position="68"/>
    </location>
</feature>
<name>A0A939LUD4_9MICO</name>
<dbReference type="InterPro" id="IPR002656">
    <property type="entry name" value="Acyl_transf_3_dom"/>
</dbReference>
<feature type="transmembrane region" description="Helical" evidence="1">
    <location>
        <begin position="142"/>
        <end position="158"/>
    </location>
</feature>
<feature type="transmembrane region" description="Helical" evidence="1">
    <location>
        <begin position="117"/>
        <end position="135"/>
    </location>
</feature>
<dbReference type="AlphaFoldDB" id="A0A939LUD4"/>
<feature type="transmembrane region" description="Helical" evidence="1">
    <location>
        <begin position="321"/>
        <end position="340"/>
    </location>
</feature>
<dbReference type="PANTHER" id="PTHR37312">
    <property type="entry name" value="MEMBRANE-BOUND ACYLTRANSFERASE YKRP-RELATED"/>
    <property type="match status" value="1"/>
</dbReference>
<dbReference type="GO" id="GO:0016747">
    <property type="term" value="F:acyltransferase activity, transferring groups other than amino-acyl groups"/>
    <property type="evidence" value="ECO:0007669"/>
    <property type="project" value="InterPro"/>
</dbReference>